<dbReference type="GO" id="GO:0006396">
    <property type="term" value="P:RNA processing"/>
    <property type="evidence" value="ECO:0007669"/>
    <property type="project" value="InterPro"/>
</dbReference>
<dbReference type="InterPro" id="IPR036025">
    <property type="entry name" value="RtcB-like_sf"/>
</dbReference>
<evidence type="ECO:0000313" key="1">
    <source>
        <dbReference type="EMBL" id="EQD48483.1"/>
    </source>
</evidence>
<dbReference type="EMBL" id="AUZZ01005722">
    <property type="protein sequence ID" value="EQD48483.1"/>
    <property type="molecule type" value="Genomic_DNA"/>
</dbReference>
<comment type="caution">
    <text evidence="1">The sequence shown here is derived from an EMBL/GenBank/DDBJ whole genome shotgun (WGS) entry which is preliminary data.</text>
</comment>
<dbReference type="AlphaFoldDB" id="T0ZVC2"/>
<reference evidence="1" key="1">
    <citation type="submission" date="2013-08" db="EMBL/GenBank/DDBJ databases">
        <authorList>
            <person name="Mendez C."/>
            <person name="Richter M."/>
            <person name="Ferrer M."/>
            <person name="Sanchez J."/>
        </authorList>
    </citation>
    <scope>NUCLEOTIDE SEQUENCE</scope>
</reference>
<dbReference type="Gene3D" id="3.90.1860.10">
    <property type="entry name" value="tRNA-splicing ligase RtcB"/>
    <property type="match status" value="1"/>
</dbReference>
<organism evidence="1">
    <name type="scientific">mine drainage metagenome</name>
    <dbReference type="NCBI Taxonomy" id="410659"/>
    <lineage>
        <taxon>unclassified sequences</taxon>
        <taxon>metagenomes</taxon>
        <taxon>ecological metagenomes</taxon>
    </lineage>
</organism>
<proteinExistence type="predicted"/>
<name>T0ZVC2_9ZZZZ</name>
<sequence>MEAMQCGGARWAVERGFGTEADLGRIEERGQMPGAEPEAVSVQAMSRHEATRTWRDRQCAAARRAA</sequence>
<protein>
    <submittedName>
        <fullName evidence="1">Protein belonging to Uncharacterized protein family UPF0027</fullName>
    </submittedName>
</protein>
<gene>
    <name evidence="1" type="ORF">B2A_07954</name>
</gene>
<reference evidence="1" key="2">
    <citation type="journal article" date="2014" name="ISME J.">
        <title>Microbial stratification in low pH oxic and suboxic macroscopic growths along an acid mine drainage.</title>
        <authorList>
            <person name="Mendez-Garcia C."/>
            <person name="Mesa V."/>
            <person name="Sprenger R.R."/>
            <person name="Richter M."/>
            <person name="Diez M.S."/>
            <person name="Solano J."/>
            <person name="Bargiela R."/>
            <person name="Golyshina O.V."/>
            <person name="Manteca A."/>
            <person name="Ramos J.L."/>
            <person name="Gallego J.R."/>
            <person name="Llorente I."/>
            <person name="Martins Dos Santos V.A."/>
            <person name="Jensen O.N."/>
            <person name="Pelaez A.I."/>
            <person name="Sanchez J."/>
            <person name="Ferrer M."/>
        </authorList>
    </citation>
    <scope>NUCLEOTIDE SEQUENCE</scope>
</reference>
<accession>T0ZVC2</accession>